<dbReference type="NCBIfam" id="NF005085">
    <property type="entry name" value="PRK06520.1"/>
    <property type="match status" value="1"/>
</dbReference>
<evidence type="ECO:0000313" key="3">
    <source>
        <dbReference type="Proteomes" id="UP000288669"/>
    </source>
</evidence>
<dbReference type="Proteomes" id="UP000288669">
    <property type="component" value="Unassembled WGS sequence"/>
</dbReference>
<dbReference type="RefSeq" id="WP_126824307.1">
    <property type="nucleotide sequence ID" value="NZ_JBHLWU010000002.1"/>
</dbReference>
<gene>
    <name evidence="2" type="ORF">CBF30_07055</name>
</gene>
<dbReference type="GO" id="GO:0009086">
    <property type="term" value="P:methionine biosynthetic process"/>
    <property type="evidence" value="ECO:0007669"/>
    <property type="project" value="InterPro"/>
</dbReference>
<keyword evidence="3" id="KW-1185">Reference proteome</keyword>
<sequence length="379" mass="42881">MTNKTFSKRTTAPFRFDIVGSFLRPEKLKQARADFDAGKIDFEALTKIEDEEIRGLVAKEKAAGLQGITDGEFRRSYWHLDYFWGFSGVEHNTMSQGYLFHGEETRADSARLNGKIRFTENHPFLAHYKFLKEVVGKEGTARQSIPAPAQFFAELVRAENEEKVNEFYPDRAELYEDISKAYRESILAFYELGCRNIQLDDCTWGMLCDEKFWSNMANGEYDVQALQELYLKLNNDAIADLPEDLVVNTHVCRGNYHSTWATSGGYAPVAETLFGNENVQGFYLEYDDDRSGGFEPLSHLPEGKQVVLGLVTSKSGKLEDKEVIKKRIAEAAKVIPLDDLCLSPQCGFASTEEGNILSDAEQWAKIELIKEIAAEVWGI</sequence>
<dbReference type="InterPro" id="IPR002629">
    <property type="entry name" value="Met_Synth_C/arc"/>
</dbReference>
<dbReference type="OrthoDB" id="6430685at2"/>
<dbReference type="PANTHER" id="PTHR43844:SF1">
    <property type="entry name" value="METHIONINE SYNTHASE"/>
    <property type="match status" value="1"/>
</dbReference>
<keyword evidence="2" id="KW-0808">Transferase</keyword>
<name>A0A430AGG6_9ENTE</name>
<dbReference type="GO" id="GO:0008270">
    <property type="term" value="F:zinc ion binding"/>
    <property type="evidence" value="ECO:0007669"/>
    <property type="project" value="InterPro"/>
</dbReference>
<dbReference type="SUPFAM" id="SSF51726">
    <property type="entry name" value="UROD/MetE-like"/>
    <property type="match status" value="1"/>
</dbReference>
<dbReference type="PANTHER" id="PTHR43844">
    <property type="entry name" value="METHIONINE SYNTHASE"/>
    <property type="match status" value="1"/>
</dbReference>
<dbReference type="InterPro" id="IPR038071">
    <property type="entry name" value="UROD/MetE-like_sf"/>
</dbReference>
<dbReference type="CDD" id="cd03311">
    <property type="entry name" value="CIMS_C_terminal_like"/>
    <property type="match status" value="1"/>
</dbReference>
<dbReference type="Gene3D" id="3.20.20.210">
    <property type="match status" value="1"/>
</dbReference>
<accession>A0A430AGG6</accession>
<dbReference type="EMBL" id="NGJZ01000002">
    <property type="protein sequence ID" value="RSU07012.1"/>
    <property type="molecule type" value="Genomic_DNA"/>
</dbReference>
<feature type="domain" description="Cobalamin-independent methionine synthase MetE C-terminal/archaeal" evidence="1">
    <location>
        <begin position="171"/>
        <end position="352"/>
    </location>
</feature>
<evidence type="ECO:0000259" key="1">
    <source>
        <dbReference type="Pfam" id="PF01717"/>
    </source>
</evidence>
<comment type="caution">
    <text evidence="2">The sequence shown here is derived from an EMBL/GenBank/DDBJ whole genome shotgun (WGS) entry which is preliminary data.</text>
</comment>
<evidence type="ECO:0000313" key="2">
    <source>
        <dbReference type="EMBL" id="RSU07012.1"/>
    </source>
</evidence>
<dbReference type="Pfam" id="PF01717">
    <property type="entry name" value="Meth_synt_2"/>
    <property type="match status" value="1"/>
</dbReference>
<organism evidence="2 3">
    <name type="scientific">Vagococcus entomophilus</name>
    <dbReference type="NCBI Taxonomy" id="1160095"/>
    <lineage>
        <taxon>Bacteria</taxon>
        <taxon>Bacillati</taxon>
        <taxon>Bacillota</taxon>
        <taxon>Bacilli</taxon>
        <taxon>Lactobacillales</taxon>
        <taxon>Enterococcaceae</taxon>
        <taxon>Vagococcus</taxon>
    </lineage>
</organism>
<dbReference type="GO" id="GO:0032259">
    <property type="term" value="P:methylation"/>
    <property type="evidence" value="ECO:0007669"/>
    <property type="project" value="UniProtKB-KW"/>
</dbReference>
<dbReference type="AlphaFoldDB" id="A0A430AGG6"/>
<keyword evidence="2" id="KW-0489">Methyltransferase</keyword>
<protein>
    <submittedName>
        <fullName evidence="2">5-methyltetrahydropteroyltriglutamate--homocysteine methyltransferase</fullName>
    </submittedName>
</protein>
<proteinExistence type="predicted"/>
<dbReference type="GO" id="GO:0003871">
    <property type="term" value="F:5-methyltetrahydropteroyltriglutamate-homocysteine S-methyltransferase activity"/>
    <property type="evidence" value="ECO:0007669"/>
    <property type="project" value="InterPro"/>
</dbReference>
<reference evidence="2 3" key="1">
    <citation type="submission" date="2017-05" db="EMBL/GenBank/DDBJ databases">
        <title>Vagococcus spp. assemblies.</title>
        <authorList>
            <person name="Gulvik C.A."/>
        </authorList>
    </citation>
    <scope>NUCLEOTIDE SEQUENCE [LARGE SCALE GENOMIC DNA]</scope>
    <source>
        <strain evidence="2 3">DSM 24756</strain>
    </source>
</reference>